<dbReference type="Proteomes" id="UP000789860">
    <property type="component" value="Unassembled WGS sequence"/>
</dbReference>
<evidence type="ECO:0000313" key="2">
    <source>
        <dbReference type="Proteomes" id="UP000789860"/>
    </source>
</evidence>
<comment type="caution">
    <text evidence="1">The sequence shown here is derived from an EMBL/GenBank/DDBJ whole genome shotgun (WGS) entry which is preliminary data.</text>
</comment>
<evidence type="ECO:0000313" key="1">
    <source>
        <dbReference type="EMBL" id="CAG8690822.1"/>
    </source>
</evidence>
<keyword evidence="2" id="KW-1185">Reference proteome</keyword>
<name>A0ACA9P529_9GLOM</name>
<protein>
    <submittedName>
        <fullName evidence="1">10491_t:CDS:1</fullName>
    </submittedName>
</protein>
<feature type="non-terminal residue" evidence="1">
    <location>
        <position position="134"/>
    </location>
</feature>
<organism evidence="1 2">
    <name type="scientific">Scutellospora calospora</name>
    <dbReference type="NCBI Taxonomy" id="85575"/>
    <lineage>
        <taxon>Eukaryota</taxon>
        <taxon>Fungi</taxon>
        <taxon>Fungi incertae sedis</taxon>
        <taxon>Mucoromycota</taxon>
        <taxon>Glomeromycotina</taxon>
        <taxon>Glomeromycetes</taxon>
        <taxon>Diversisporales</taxon>
        <taxon>Gigasporaceae</taxon>
        <taxon>Scutellospora</taxon>
    </lineage>
</organism>
<gene>
    <name evidence="1" type="ORF">SCALOS_LOCUS10123</name>
</gene>
<sequence length="134" mass="15514">ISNLENNRTREKENAKKSAYKFEIQLSEHHREMPSLENSIVKELTNICGIARYKITSLPEKKKIIVRLNQYKLRKNGYNNTNRGAIGVYGTSWAFIMKKFGHNSGPLSRRIQVSFKDKARSELEHIIKNKLPLG</sequence>
<dbReference type="EMBL" id="CAJVPM010035722">
    <property type="protein sequence ID" value="CAG8690822.1"/>
    <property type="molecule type" value="Genomic_DNA"/>
</dbReference>
<proteinExistence type="predicted"/>
<accession>A0ACA9P529</accession>
<reference evidence="1" key="1">
    <citation type="submission" date="2021-06" db="EMBL/GenBank/DDBJ databases">
        <authorList>
            <person name="Kallberg Y."/>
            <person name="Tangrot J."/>
            <person name="Rosling A."/>
        </authorList>
    </citation>
    <scope>NUCLEOTIDE SEQUENCE</scope>
    <source>
        <strain evidence="1">AU212A</strain>
    </source>
</reference>
<feature type="non-terminal residue" evidence="1">
    <location>
        <position position="1"/>
    </location>
</feature>